<keyword evidence="4" id="KW-0808">Transferase</keyword>
<dbReference type="Pfam" id="PF03033">
    <property type="entry name" value="Glyco_transf_28"/>
    <property type="match status" value="1"/>
</dbReference>
<evidence type="ECO:0000256" key="4">
    <source>
        <dbReference type="ARBA" id="ARBA00022679"/>
    </source>
</evidence>
<dbReference type="EMBL" id="CAEZUS010000006">
    <property type="protein sequence ID" value="CAB4601412.1"/>
    <property type="molecule type" value="Genomic_DNA"/>
</dbReference>
<evidence type="ECO:0000313" key="12">
    <source>
        <dbReference type="EMBL" id="CAB4601412.1"/>
    </source>
</evidence>
<sequence length="357" mass="37704">MKIVLAGAGTAGHIEPALAVADAWRREYPNCEFEFVGTSSGLENTLVINAGYKLSQIPKVTLPRSISPTILLAPIKFGQAFMKSYRIIRAADCVIGFGGYVSAPIYLAAAIRRTAFVVHEANAIPGWANKLGAFLGGAMAVGKPVRNGKFRKAEVVGLPLKPAISAALDNAKGDWTTARKVAKEQLGLKSNRPLILVMGGSQGSAAINSVIASALPDLLSNYEVLHSVGGKNQLPSAAEGYRPLPYIEDMATAYLAADLIIARSGAITCAEVNALGKYAIFIPLAIGNGEQARNADFLVAQGRATLVAQTDFNSEWITANIANFLSKSKELSSGNESDRAAAANIVALMRRHARIAK</sequence>
<gene>
    <name evidence="12" type="ORF">UFOPK1852_00085</name>
</gene>
<dbReference type="GO" id="GO:0008360">
    <property type="term" value="P:regulation of cell shape"/>
    <property type="evidence" value="ECO:0007669"/>
    <property type="project" value="UniProtKB-KW"/>
</dbReference>
<reference evidence="12" key="1">
    <citation type="submission" date="2020-05" db="EMBL/GenBank/DDBJ databases">
        <authorList>
            <person name="Chiriac C."/>
            <person name="Salcher M."/>
            <person name="Ghai R."/>
            <person name="Kavagutti S V."/>
        </authorList>
    </citation>
    <scope>NUCLEOTIDE SEQUENCE</scope>
</reference>
<dbReference type="HAMAP" id="MF_00033">
    <property type="entry name" value="MurG"/>
    <property type="match status" value="1"/>
</dbReference>
<keyword evidence="2" id="KW-0132">Cell division</keyword>
<proteinExistence type="inferred from homology"/>
<evidence type="ECO:0000256" key="2">
    <source>
        <dbReference type="ARBA" id="ARBA00022618"/>
    </source>
</evidence>
<organism evidence="12">
    <name type="scientific">freshwater metagenome</name>
    <dbReference type="NCBI Taxonomy" id="449393"/>
    <lineage>
        <taxon>unclassified sequences</taxon>
        <taxon>metagenomes</taxon>
        <taxon>ecological metagenomes</taxon>
    </lineage>
</organism>
<dbReference type="InterPro" id="IPR004276">
    <property type="entry name" value="GlycoTrans_28_N"/>
</dbReference>
<keyword evidence="1" id="KW-1003">Cell membrane</keyword>
<evidence type="ECO:0000256" key="6">
    <source>
        <dbReference type="ARBA" id="ARBA00022984"/>
    </source>
</evidence>
<dbReference type="InterPro" id="IPR007235">
    <property type="entry name" value="Glyco_trans_28_C"/>
</dbReference>
<keyword evidence="8" id="KW-0131">Cell cycle</keyword>
<protein>
    <submittedName>
        <fullName evidence="12">Unannotated protein</fullName>
    </submittedName>
</protein>
<keyword evidence="5" id="KW-0133">Cell shape</keyword>
<keyword evidence="6" id="KW-0573">Peptidoglycan synthesis</keyword>
<evidence type="ECO:0000256" key="7">
    <source>
        <dbReference type="ARBA" id="ARBA00023136"/>
    </source>
</evidence>
<dbReference type="InterPro" id="IPR006009">
    <property type="entry name" value="GlcNAc_MurG"/>
</dbReference>
<keyword evidence="9" id="KW-0961">Cell wall biogenesis/degradation</keyword>
<dbReference type="GO" id="GO:0050511">
    <property type="term" value="F:undecaprenyldiphospho-muramoylpentapeptide beta-N-acetylglucosaminyltransferase activity"/>
    <property type="evidence" value="ECO:0007669"/>
    <property type="project" value="InterPro"/>
</dbReference>
<feature type="domain" description="Glycosyltransferase family 28 N-terminal" evidence="10">
    <location>
        <begin position="3"/>
        <end position="133"/>
    </location>
</feature>
<dbReference type="AlphaFoldDB" id="A0A6J6GJB1"/>
<evidence type="ECO:0000256" key="3">
    <source>
        <dbReference type="ARBA" id="ARBA00022676"/>
    </source>
</evidence>
<feature type="domain" description="Glycosyl transferase family 28 C-terminal" evidence="11">
    <location>
        <begin position="195"/>
        <end position="336"/>
    </location>
</feature>
<evidence type="ECO:0000256" key="9">
    <source>
        <dbReference type="ARBA" id="ARBA00023316"/>
    </source>
</evidence>
<dbReference type="Pfam" id="PF04101">
    <property type="entry name" value="Glyco_tran_28_C"/>
    <property type="match status" value="1"/>
</dbReference>
<dbReference type="PANTHER" id="PTHR21015:SF22">
    <property type="entry name" value="GLYCOSYLTRANSFERASE"/>
    <property type="match status" value="1"/>
</dbReference>
<dbReference type="Gene3D" id="3.40.50.2000">
    <property type="entry name" value="Glycogen Phosphorylase B"/>
    <property type="match status" value="2"/>
</dbReference>
<dbReference type="SUPFAM" id="SSF53756">
    <property type="entry name" value="UDP-Glycosyltransferase/glycogen phosphorylase"/>
    <property type="match status" value="1"/>
</dbReference>
<dbReference type="GO" id="GO:0005975">
    <property type="term" value="P:carbohydrate metabolic process"/>
    <property type="evidence" value="ECO:0007669"/>
    <property type="project" value="InterPro"/>
</dbReference>
<keyword evidence="7" id="KW-0472">Membrane</keyword>
<dbReference type="PANTHER" id="PTHR21015">
    <property type="entry name" value="UDP-N-ACETYLGLUCOSAMINE--N-ACETYLMURAMYL-(PENTAPEPTIDE) PYROPHOSPHORYL-UNDECAPRENOL N-ACETYLGLUCOSAMINE TRANSFERASE 1"/>
    <property type="match status" value="1"/>
</dbReference>
<dbReference type="CDD" id="cd03785">
    <property type="entry name" value="GT28_MurG"/>
    <property type="match status" value="1"/>
</dbReference>
<evidence type="ECO:0000256" key="8">
    <source>
        <dbReference type="ARBA" id="ARBA00023306"/>
    </source>
</evidence>
<name>A0A6J6GJB1_9ZZZZ</name>
<dbReference type="GO" id="GO:0051301">
    <property type="term" value="P:cell division"/>
    <property type="evidence" value="ECO:0007669"/>
    <property type="project" value="UniProtKB-KW"/>
</dbReference>
<evidence type="ECO:0000256" key="5">
    <source>
        <dbReference type="ARBA" id="ARBA00022960"/>
    </source>
</evidence>
<evidence type="ECO:0000256" key="1">
    <source>
        <dbReference type="ARBA" id="ARBA00022475"/>
    </source>
</evidence>
<keyword evidence="3" id="KW-0328">Glycosyltransferase</keyword>
<accession>A0A6J6GJB1</accession>
<evidence type="ECO:0000259" key="10">
    <source>
        <dbReference type="Pfam" id="PF03033"/>
    </source>
</evidence>
<evidence type="ECO:0000259" key="11">
    <source>
        <dbReference type="Pfam" id="PF04101"/>
    </source>
</evidence>
<dbReference type="GO" id="GO:0009252">
    <property type="term" value="P:peptidoglycan biosynthetic process"/>
    <property type="evidence" value="ECO:0007669"/>
    <property type="project" value="UniProtKB-KW"/>
</dbReference>
<dbReference type="GO" id="GO:0071555">
    <property type="term" value="P:cell wall organization"/>
    <property type="evidence" value="ECO:0007669"/>
    <property type="project" value="UniProtKB-KW"/>
</dbReference>